<feature type="transmembrane region" description="Helical" evidence="1">
    <location>
        <begin position="52"/>
        <end position="71"/>
    </location>
</feature>
<organism evidence="3">
    <name type="scientific">uncultured archaeon MedDCM-OCT-S08-C16</name>
    <dbReference type="NCBI Taxonomy" id="743095"/>
    <lineage>
        <taxon>Archaea</taxon>
        <taxon>environmental samples</taxon>
    </lineage>
</organism>
<evidence type="ECO:0000256" key="1">
    <source>
        <dbReference type="SAM" id="Phobius"/>
    </source>
</evidence>
<keyword evidence="1" id="KW-0472">Membrane</keyword>
<keyword evidence="1" id="KW-0812">Transmembrane</keyword>
<dbReference type="EMBL" id="GU942969">
    <property type="protein sequence ID" value="ADD93189.1"/>
    <property type="molecule type" value="Genomic_DNA"/>
</dbReference>
<name>D6PBT8_9ARCH</name>
<reference evidence="3" key="1">
    <citation type="journal article" date="2010" name="ISME J.">
        <title>Metagenome of the Mediterranean deep chlorophyll maximum studied by direct and fosmid library 454 pyrosequencing.</title>
        <authorList>
            <person name="Ghai R."/>
            <person name="Martin-Cuadrado A.B."/>
            <person name="Molto A.G."/>
            <person name="Heredia I.G."/>
            <person name="Cabrera R."/>
            <person name="Martin J."/>
            <person name="Verdu M."/>
            <person name="Deschamps P."/>
            <person name="Moreira D."/>
            <person name="Lopez-Garcia P."/>
            <person name="Mira A."/>
            <person name="Rodriguez-Valera F."/>
        </authorList>
    </citation>
    <scope>NUCLEOTIDE SEQUENCE</scope>
</reference>
<evidence type="ECO:0000259" key="2">
    <source>
        <dbReference type="Pfam" id="PF13548"/>
    </source>
</evidence>
<dbReference type="InterPro" id="IPR025196">
    <property type="entry name" value="DUF4126"/>
</dbReference>
<dbReference type="AlphaFoldDB" id="D6PBT8"/>
<feature type="transmembrane region" description="Helical" evidence="1">
    <location>
        <begin position="78"/>
        <end position="100"/>
    </location>
</feature>
<proteinExistence type="predicted"/>
<accession>D6PBT8</accession>
<sequence length="197" mass="20041">MAALGGLVAISLGLGLAAASGFRVFLPPLLLSGAINIGIVEPSGQLEMLDGWMPFSVLLCAVLLEIGSYLIPWLDNVLDVVASPAAVIAGIGMMGSVIGAETNLDPIVQWTMAVVGGGGVAGTVQAGTVATRAVSTGTTGGLANPIISVFEAIMAIVVTLLALLAPLLCLVVVMIGTVYAFKLILRQRDRIKPVHVA</sequence>
<protein>
    <recommendedName>
        <fullName evidence="2">DUF4126 domain-containing protein</fullName>
    </recommendedName>
</protein>
<dbReference type="Pfam" id="PF13548">
    <property type="entry name" value="DUF4126"/>
    <property type="match status" value="1"/>
</dbReference>
<evidence type="ECO:0000313" key="3">
    <source>
        <dbReference type="EMBL" id="ADD93189.1"/>
    </source>
</evidence>
<feature type="transmembrane region" description="Helical" evidence="1">
    <location>
        <begin position="152"/>
        <end position="181"/>
    </location>
</feature>
<feature type="domain" description="DUF4126" evidence="2">
    <location>
        <begin position="10"/>
        <end position="184"/>
    </location>
</feature>
<keyword evidence="1" id="KW-1133">Transmembrane helix</keyword>